<gene>
    <name evidence="1" type="ORF">PCAMFM013_S005g000434</name>
</gene>
<proteinExistence type="predicted"/>
<evidence type="ECO:0000313" key="2">
    <source>
        <dbReference type="Proteomes" id="UP000053732"/>
    </source>
</evidence>
<accession>A0A0G4P4L2</accession>
<dbReference type="AlphaFoldDB" id="A0A0G4P4L2"/>
<reference evidence="1 2" key="1">
    <citation type="journal article" date="2014" name="Nat. Commun.">
        <title>Multiple recent horizontal transfers of a large genomic region in cheese making fungi.</title>
        <authorList>
            <person name="Cheeseman K."/>
            <person name="Ropars J."/>
            <person name="Renault P."/>
            <person name="Dupont J."/>
            <person name="Gouzy J."/>
            <person name="Branca A."/>
            <person name="Abraham A.L."/>
            <person name="Ceppi M."/>
            <person name="Conseiller E."/>
            <person name="Debuchy R."/>
            <person name="Malagnac F."/>
            <person name="Goarin A."/>
            <person name="Silar P."/>
            <person name="Lacoste S."/>
            <person name="Sallet E."/>
            <person name="Bensimon A."/>
            <person name="Giraud T."/>
            <person name="Brygoo Y."/>
        </authorList>
    </citation>
    <scope>NUCLEOTIDE SEQUENCE [LARGE SCALE GENOMIC DNA]</scope>
    <source>
        <strain evidence="2">FM 013</strain>
    </source>
</reference>
<organism evidence="1 2">
    <name type="scientific">Penicillium camemberti (strain FM 013)</name>
    <dbReference type="NCBI Taxonomy" id="1429867"/>
    <lineage>
        <taxon>Eukaryota</taxon>
        <taxon>Fungi</taxon>
        <taxon>Dikarya</taxon>
        <taxon>Ascomycota</taxon>
        <taxon>Pezizomycotina</taxon>
        <taxon>Eurotiomycetes</taxon>
        <taxon>Eurotiomycetidae</taxon>
        <taxon>Eurotiales</taxon>
        <taxon>Aspergillaceae</taxon>
        <taxon>Penicillium</taxon>
    </lineage>
</organism>
<sequence>MSQRSAMRSEQGLVRLWKTKRIQQILTSYLANKDLTACRLVSRKFAVHLASILFADIKVRFRASTFNRPSRMAALERIGGHVQAMTFKIPHDKETFLPPILDPIMGTEQTFIYTPQRCQLGSSSPRYGSRKMTELLVKQYPPLFHASTNIPSFVQALTMMSGLQHLRISCEGQVPSHRYRRSVVDYALISLRMAIEQAPLKDLHSLSLLSVHLGAVLYLRPAPGFGASPASCKRWSQIRKLTVHTTSFGHEPGQPTDHLKLLHAYLGSFPSLQRLVFHWEGERGLSPLSLATEPSLNSAVKGEPSQACPQKCALPLRPLKFQHLQQMELVNATMDASQVASFIQEHRSSLREFNFQNVVLRSGNWDDALAPLTQLSGSEGWKQGQRDTDTVDVPIVLSPAGVSQKQLQKAICALQQQKGQRTLRSLAKARSRTRELLWGSPDHMKRLLRSSVFSWR</sequence>
<dbReference type="STRING" id="1429867.A0A0G4P4L2"/>
<dbReference type="Proteomes" id="UP000053732">
    <property type="component" value="Unassembled WGS sequence"/>
</dbReference>
<protein>
    <submittedName>
        <fullName evidence="1">Str. FM013</fullName>
    </submittedName>
</protein>
<name>A0A0G4P4L2_PENC3</name>
<dbReference type="EMBL" id="HG793138">
    <property type="protein sequence ID" value="CRL21270.1"/>
    <property type="molecule type" value="Genomic_DNA"/>
</dbReference>
<keyword evidence="2" id="KW-1185">Reference proteome</keyword>
<evidence type="ECO:0000313" key="1">
    <source>
        <dbReference type="EMBL" id="CRL21270.1"/>
    </source>
</evidence>